<dbReference type="SUPFAM" id="SSF48239">
    <property type="entry name" value="Terpenoid cyclases/Protein prenyltransferases"/>
    <property type="match status" value="1"/>
</dbReference>
<proteinExistence type="predicted"/>
<reference evidence="1" key="1">
    <citation type="submission" date="2025-08" db="UniProtKB">
        <authorList>
            <consortium name="Ensembl"/>
        </authorList>
    </citation>
    <scope>IDENTIFICATION</scope>
</reference>
<dbReference type="InterPro" id="IPR008930">
    <property type="entry name" value="Terpenoid_cyclase/PrenylTrfase"/>
</dbReference>
<keyword evidence="2" id="KW-1185">Reference proteome</keyword>
<dbReference type="AlphaFoldDB" id="A0A8C3YWJ5"/>
<dbReference type="Gene3D" id="1.50.10.20">
    <property type="match status" value="1"/>
</dbReference>
<protein>
    <submittedName>
        <fullName evidence="1">Uncharacterized protein</fullName>
    </submittedName>
</protein>
<organism evidence="1 2">
    <name type="scientific">Catagonus wagneri</name>
    <name type="common">Chacoan peccary</name>
    <dbReference type="NCBI Taxonomy" id="51154"/>
    <lineage>
        <taxon>Eukaryota</taxon>
        <taxon>Metazoa</taxon>
        <taxon>Chordata</taxon>
        <taxon>Craniata</taxon>
        <taxon>Vertebrata</taxon>
        <taxon>Euteleostomi</taxon>
        <taxon>Mammalia</taxon>
        <taxon>Eutheria</taxon>
        <taxon>Laurasiatheria</taxon>
        <taxon>Artiodactyla</taxon>
        <taxon>Suina</taxon>
        <taxon>Tayassuidae</taxon>
        <taxon>Catagonus</taxon>
    </lineage>
</organism>
<evidence type="ECO:0000313" key="2">
    <source>
        <dbReference type="Proteomes" id="UP000694540"/>
    </source>
</evidence>
<reference evidence="1" key="2">
    <citation type="submission" date="2025-09" db="UniProtKB">
        <authorList>
            <consortium name="Ensembl"/>
        </authorList>
    </citation>
    <scope>IDENTIFICATION</scope>
</reference>
<evidence type="ECO:0000313" key="1">
    <source>
        <dbReference type="Ensembl" id="ENSCWAP00000029324.1"/>
    </source>
</evidence>
<dbReference type="Proteomes" id="UP000694540">
    <property type="component" value="Unplaced"/>
</dbReference>
<accession>A0A8C3YWJ5</accession>
<dbReference type="Ensembl" id="ENSCWAT00000031770.1">
    <property type="protein sequence ID" value="ENSCWAP00000029324.1"/>
    <property type="gene ID" value="ENSCWAG00000021949.1"/>
</dbReference>
<name>A0A8C3YWJ5_9CETA</name>
<sequence length="132" mass="15356">EFPLLVQWIKNWNEHVIITSGTSDTLLPEKQHRLHRILWPKKDDYKYCMSEYLRMSGIYWSLTIMDLMGQLHSMNGEEILAFIKSGQREGDGISAIIGHDPQLLYILVEVPRCELFMVDAGFLKDAWKSSLD</sequence>